<dbReference type="Gene3D" id="3.30.420.10">
    <property type="entry name" value="Ribonuclease H-like superfamily/Ribonuclease H"/>
    <property type="match status" value="1"/>
</dbReference>
<dbReference type="PANTHER" id="PTHR37984:SF5">
    <property type="entry name" value="PROTEIN NYNRIN-LIKE"/>
    <property type="match status" value="1"/>
</dbReference>
<dbReference type="PROSITE" id="PS50994">
    <property type="entry name" value="INTEGRASE"/>
    <property type="match status" value="1"/>
</dbReference>
<sequence>MVSFDAVDPFVTSMEGNKYLILITDYFTRYPEVYPVKDIQSSTVAKVLLDFISRHGIMKVLYLDRGSNFISAAMQEFFDILGISKKQCLSYSPQRNGVVERLNKTLIESLSHLVSVNQTDWCQQVPLALMAYRNAHRRSVDEKPSFLLYGRDLTMPPDFFYSEPVRSYAETFHTNKI</sequence>
<evidence type="ECO:0000313" key="2">
    <source>
        <dbReference type="EMBL" id="GBN08636.1"/>
    </source>
</evidence>
<dbReference type="InterPro" id="IPR036397">
    <property type="entry name" value="RNaseH_sf"/>
</dbReference>
<proteinExistence type="predicted"/>
<keyword evidence="3" id="KW-1185">Reference proteome</keyword>
<dbReference type="InterPro" id="IPR012337">
    <property type="entry name" value="RNaseH-like_sf"/>
</dbReference>
<dbReference type="Pfam" id="PF00665">
    <property type="entry name" value="rve"/>
    <property type="match status" value="1"/>
</dbReference>
<reference evidence="2 3" key="1">
    <citation type="journal article" date="2019" name="Sci. Rep.">
        <title>Orb-weaving spider Araneus ventricosus genome elucidates the spidroin gene catalogue.</title>
        <authorList>
            <person name="Kono N."/>
            <person name="Nakamura H."/>
            <person name="Ohtoshi R."/>
            <person name="Moran D.A.P."/>
            <person name="Shinohara A."/>
            <person name="Yoshida Y."/>
            <person name="Fujiwara M."/>
            <person name="Mori M."/>
            <person name="Tomita M."/>
            <person name="Arakawa K."/>
        </authorList>
    </citation>
    <scope>NUCLEOTIDE SEQUENCE [LARGE SCALE GENOMIC DNA]</scope>
</reference>
<organism evidence="2 3">
    <name type="scientific">Araneus ventricosus</name>
    <name type="common">Orbweaver spider</name>
    <name type="synonym">Epeira ventricosa</name>
    <dbReference type="NCBI Taxonomy" id="182803"/>
    <lineage>
        <taxon>Eukaryota</taxon>
        <taxon>Metazoa</taxon>
        <taxon>Ecdysozoa</taxon>
        <taxon>Arthropoda</taxon>
        <taxon>Chelicerata</taxon>
        <taxon>Arachnida</taxon>
        <taxon>Araneae</taxon>
        <taxon>Araneomorphae</taxon>
        <taxon>Entelegynae</taxon>
        <taxon>Araneoidea</taxon>
        <taxon>Araneidae</taxon>
        <taxon>Araneus</taxon>
    </lineage>
</organism>
<dbReference type="InterPro" id="IPR001584">
    <property type="entry name" value="Integrase_cat-core"/>
</dbReference>
<evidence type="ECO:0000313" key="3">
    <source>
        <dbReference type="Proteomes" id="UP000499080"/>
    </source>
</evidence>
<comment type="caution">
    <text evidence="2">The sequence shown here is derived from an EMBL/GenBank/DDBJ whole genome shotgun (WGS) entry which is preliminary data.</text>
</comment>
<accession>A0A4Y2L4T7</accession>
<dbReference type="GO" id="GO:0003676">
    <property type="term" value="F:nucleic acid binding"/>
    <property type="evidence" value="ECO:0007669"/>
    <property type="project" value="InterPro"/>
</dbReference>
<dbReference type="EMBL" id="BGPR01197453">
    <property type="protein sequence ID" value="GBN08636.1"/>
    <property type="molecule type" value="Genomic_DNA"/>
</dbReference>
<dbReference type="FunFam" id="3.30.420.10:FF:000032">
    <property type="entry name" value="Retrovirus-related Pol polyprotein from transposon 297-like Protein"/>
    <property type="match status" value="1"/>
</dbReference>
<dbReference type="InterPro" id="IPR050951">
    <property type="entry name" value="Retrovirus_Pol_polyprotein"/>
</dbReference>
<name>A0A4Y2L4T7_ARAVE</name>
<dbReference type="PANTHER" id="PTHR37984">
    <property type="entry name" value="PROTEIN CBG26694"/>
    <property type="match status" value="1"/>
</dbReference>
<dbReference type="SUPFAM" id="SSF53098">
    <property type="entry name" value="Ribonuclease H-like"/>
    <property type="match status" value="1"/>
</dbReference>
<gene>
    <name evidence="2" type="primary">pol_85</name>
    <name evidence="2" type="ORF">AVEN_70462_1</name>
</gene>
<protein>
    <submittedName>
        <fullName evidence="2">Gag-Pol polyprotein</fullName>
    </submittedName>
</protein>
<feature type="domain" description="Integrase catalytic" evidence="1">
    <location>
        <begin position="1"/>
        <end position="164"/>
    </location>
</feature>
<dbReference type="AlphaFoldDB" id="A0A4Y2L4T7"/>
<dbReference type="Proteomes" id="UP000499080">
    <property type="component" value="Unassembled WGS sequence"/>
</dbReference>
<evidence type="ECO:0000259" key="1">
    <source>
        <dbReference type="PROSITE" id="PS50994"/>
    </source>
</evidence>
<dbReference type="GO" id="GO:0015074">
    <property type="term" value="P:DNA integration"/>
    <property type="evidence" value="ECO:0007669"/>
    <property type="project" value="InterPro"/>
</dbReference>
<dbReference type="OrthoDB" id="10030726at2759"/>